<dbReference type="InterPro" id="IPR008042">
    <property type="entry name" value="Retrotrans_Pao"/>
</dbReference>
<name>A0A182EQ74_ONCOC</name>
<evidence type="ECO:0000313" key="1">
    <source>
        <dbReference type="EMBL" id="VDM94011.1"/>
    </source>
</evidence>
<dbReference type="Pfam" id="PF05380">
    <property type="entry name" value="Peptidase_A17"/>
    <property type="match status" value="1"/>
</dbReference>
<dbReference type="STRING" id="42157.A0A182EQ74"/>
<dbReference type="EMBL" id="UYRW01005747">
    <property type="protein sequence ID" value="VDM94011.1"/>
    <property type="molecule type" value="Genomic_DNA"/>
</dbReference>
<keyword evidence="2" id="KW-1185">Reference proteome</keyword>
<organism evidence="3">
    <name type="scientific">Onchocerca ochengi</name>
    <name type="common">Filarial nematode worm</name>
    <dbReference type="NCBI Taxonomy" id="42157"/>
    <lineage>
        <taxon>Eukaryota</taxon>
        <taxon>Metazoa</taxon>
        <taxon>Ecdysozoa</taxon>
        <taxon>Nematoda</taxon>
        <taxon>Chromadorea</taxon>
        <taxon>Rhabditida</taxon>
        <taxon>Spirurina</taxon>
        <taxon>Spiruromorpha</taxon>
        <taxon>Filarioidea</taxon>
        <taxon>Onchocercidae</taxon>
        <taxon>Onchocerca</taxon>
    </lineage>
</organism>
<dbReference type="Proteomes" id="UP000271087">
    <property type="component" value="Unassembled WGS sequence"/>
</dbReference>
<reference evidence="3" key="1">
    <citation type="submission" date="2016-06" db="UniProtKB">
        <authorList>
            <consortium name="WormBaseParasite"/>
        </authorList>
    </citation>
    <scope>IDENTIFICATION</scope>
</reference>
<protein>
    <submittedName>
        <fullName evidence="3">DDE-1 domain-containing protein</fullName>
    </submittedName>
</protein>
<dbReference type="WBParaSite" id="nOo.2.0.1.t10284-RA">
    <property type="protein sequence ID" value="nOo.2.0.1.t10284-RA"/>
    <property type="gene ID" value="nOo.2.0.1.g10284"/>
</dbReference>
<sequence length="165" mass="19404">MLPSLIGILLRAKQRRYLFHAAIYDPLGLLGPIIFPWKLLIQDLWKKGMLWDEKLEPEEMRRCLELVKHSTNLMSWKYHDGRLKNTPTCIAQGFTKTSPRKIEGRFVMVQWSIMAGEPKENWLEDKDMEESIINVCMNMGLMEEEMPSQKVMVLIDETRFSFLLS</sequence>
<accession>A0A182EQ74</accession>
<proteinExistence type="predicted"/>
<dbReference type="AlphaFoldDB" id="A0A182EQ74"/>
<dbReference type="OrthoDB" id="5872779at2759"/>
<evidence type="ECO:0000313" key="2">
    <source>
        <dbReference type="Proteomes" id="UP000271087"/>
    </source>
</evidence>
<reference evidence="1 2" key="2">
    <citation type="submission" date="2018-08" db="EMBL/GenBank/DDBJ databases">
        <authorList>
            <person name="Laetsch R D."/>
            <person name="Stevens L."/>
            <person name="Kumar S."/>
            <person name="Blaxter L. M."/>
        </authorList>
    </citation>
    <scope>NUCLEOTIDE SEQUENCE [LARGE SCALE GENOMIC DNA]</scope>
</reference>
<gene>
    <name evidence="1" type="ORF">NOO_LOCUS10284</name>
</gene>
<evidence type="ECO:0000313" key="3">
    <source>
        <dbReference type="WBParaSite" id="nOo.2.0.1.t10284-RA"/>
    </source>
</evidence>